<dbReference type="PATRIC" id="fig|1231190.3.peg.4914"/>
<feature type="domain" description="Xylose isomerase-like TIM barrel" evidence="1">
    <location>
        <begin position="31"/>
        <end position="273"/>
    </location>
</feature>
<dbReference type="Pfam" id="PF01261">
    <property type="entry name" value="AP_endonuc_2"/>
    <property type="match status" value="1"/>
</dbReference>
<accession>K2MX44</accession>
<gene>
    <name evidence="2" type="ORF">NA8A_23879</name>
</gene>
<keyword evidence="2" id="KW-0413">Isomerase</keyword>
<dbReference type="InterPro" id="IPR013022">
    <property type="entry name" value="Xyl_isomerase-like_TIM-brl"/>
</dbReference>
<dbReference type="InterPro" id="IPR050312">
    <property type="entry name" value="IolE/XylAMocC-like"/>
</dbReference>
<dbReference type="AlphaFoldDB" id="K2MX44"/>
<organism evidence="2 3">
    <name type="scientific">Nitratireductor indicus C115</name>
    <dbReference type="NCBI Taxonomy" id="1231190"/>
    <lineage>
        <taxon>Bacteria</taxon>
        <taxon>Pseudomonadati</taxon>
        <taxon>Pseudomonadota</taxon>
        <taxon>Alphaproteobacteria</taxon>
        <taxon>Hyphomicrobiales</taxon>
        <taxon>Phyllobacteriaceae</taxon>
        <taxon>Nitratireductor</taxon>
    </lineage>
</organism>
<protein>
    <submittedName>
        <fullName evidence="2">Xylose isomerase domain-containing protein</fullName>
    </submittedName>
</protein>
<comment type="caution">
    <text evidence="2">The sequence shown here is derived from an EMBL/GenBank/DDBJ whole genome shotgun (WGS) entry which is preliminary data.</text>
</comment>
<dbReference type="STRING" id="721133.SAMN05216176_1304"/>
<dbReference type="InterPro" id="IPR036237">
    <property type="entry name" value="Xyl_isomerase-like_sf"/>
</dbReference>
<proteinExistence type="predicted"/>
<sequence length="284" mass="31216">MTHRTLLATERAPAINSYGFLWNRRADLAVRELVGLGYREFELMVQPPHLGLDRTGEDARALRAMVRGGEAVIHTLNMPSLDTNLASPFAEMRAHSVAMFKREIELAAYIGVGNIIVVPGRLSPLSPAPKAQLHDWLVESLSALIPFARDNGVRLLIENIPFAALPAASDILTFLGEIDDPVLGTCYDVANAHFFGEDPVAGLRMLREHLSVVHASDTTRQIWRHDPLGMGDVDIAGVVNALDEIAYRGPFILEIIGVEPIAAIRQSHEVLRSLGRPFAFEAHQ</sequence>
<dbReference type="SUPFAM" id="SSF51658">
    <property type="entry name" value="Xylose isomerase-like"/>
    <property type="match status" value="1"/>
</dbReference>
<evidence type="ECO:0000313" key="2">
    <source>
        <dbReference type="EMBL" id="EKF39838.1"/>
    </source>
</evidence>
<name>K2MX44_9HYPH</name>
<dbReference type="OrthoDB" id="9779184at2"/>
<dbReference type="PANTHER" id="PTHR12110:SF53">
    <property type="entry name" value="BLR5974 PROTEIN"/>
    <property type="match status" value="1"/>
</dbReference>
<keyword evidence="3" id="KW-1185">Reference proteome</keyword>
<dbReference type="PANTHER" id="PTHR12110">
    <property type="entry name" value="HYDROXYPYRUVATE ISOMERASE"/>
    <property type="match status" value="1"/>
</dbReference>
<evidence type="ECO:0000259" key="1">
    <source>
        <dbReference type="Pfam" id="PF01261"/>
    </source>
</evidence>
<dbReference type="GO" id="GO:0016853">
    <property type="term" value="F:isomerase activity"/>
    <property type="evidence" value="ECO:0007669"/>
    <property type="project" value="UniProtKB-KW"/>
</dbReference>
<dbReference type="RefSeq" id="WP_009453018.1">
    <property type="nucleotide sequence ID" value="NZ_AMSI01000040.1"/>
</dbReference>
<evidence type="ECO:0000313" key="3">
    <source>
        <dbReference type="Proteomes" id="UP000007374"/>
    </source>
</evidence>
<dbReference type="Gene3D" id="3.20.20.150">
    <property type="entry name" value="Divalent-metal-dependent TIM barrel enzymes"/>
    <property type="match status" value="1"/>
</dbReference>
<reference evidence="2 3" key="1">
    <citation type="journal article" date="2012" name="J. Bacteriol.">
        <title>Genome Sequence of Nitratireductor indicus Type Strain C115.</title>
        <authorList>
            <person name="Lai Q."/>
            <person name="Li G."/>
            <person name="Yu Z."/>
            <person name="Shao Z."/>
        </authorList>
    </citation>
    <scope>NUCLEOTIDE SEQUENCE [LARGE SCALE GENOMIC DNA]</scope>
    <source>
        <strain evidence="2 3">C115</strain>
    </source>
</reference>
<dbReference type="Proteomes" id="UP000007374">
    <property type="component" value="Unassembled WGS sequence"/>
</dbReference>
<dbReference type="eggNOG" id="COG1082">
    <property type="taxonomic scope" value="Bacteria"/>
</dbReference>
<dbReference type="EMBL" id="AMSI01000040">
    <property type="protein sequence ID" value="EKF39838.1"/>
    <property type="molecule type" value="Genomic_DNA"/>
</dbReference>